<dbReference type="EMBL" id="JACBAF010002188">
    <property type="protein sequence ID" value="KAF7164507.1"/>
    <property type="molecule type" value="Genomic_DNA"/>
</dbReference>
<dbReference type="Pfam" id="PF12520">
    <property type="entry name" value="DUF3723"/>
    <property type="match status" value="1"/>
</dbReference>
<feature type="region of interest" description="Disordered" evidence="1">
    <location>
        <begin position="1065"/>
        <end position="1086"/>
    </location>
</feature>
<feature type="region of interest" description="Disordered" evidence="1">
    <location>
        <begin position="734"/>
        <end position="961"/>
    </location>
</feature>
<reference evidence="2" key="1">
    <citation type="submission" date="2020-06" db="EMBL/GenBank/DDBJ databases">
        <title>Draft genome sequences of strains closely related to Aspergillus parafelis and Aspergillus hiratsukae.</title>
        <authorList>
            <person name="Dos Santos R.A.C."/>
            <person name="Rivero-Menendez O."/>
            <person name="Steenwyk J.L."/>
            <person name="Mead M.E."/>
            <person name="Goldman G.H."/>
            <person name="Alastruey-Izquierdo A."/>
            <person name="Rokas A."/>
        </authorList>
    </citation>
    <scope>NUCLEOTIDE SEQUENCE</scope>
    <source>
        <strain evidence="2">CNM-CM6106</strain>
    </source>
</reference>
<feature type="compositionally biased region" description="Polar residues" evidence="1">
    <location>
        <begin position="634"/>
        <end position="644"/>
    </location>
</feature>
<dbReference type="AlphaFoldDB" id="A0A8H6Q203"/>
<organism evidence="2 3">
    <name type="scientific">Aspergillus hiratsukae</name>
    <dbReference type="NCBI Taxonomy" id="1194566"/>
    <lineage>
        <taxon>Eukaryota</taxon>
        <taxon>Fungi</taxon>
        <taxon>Dikarya</taxon>
        <taxon>Ascomycota</taxon>
        <taxon>Pezizomycotina</taxon>
        <taxon>Eurotiomycetes</taxon>
        <taxon>Eurotiomycetidae</taxon>
        <taxon>Eurotiales</taxon>
        <taxon>Aspergillaceae</taxon>
        <taxon>Aspergillus</taxon>
        <taxon>Aspergillus subgen. Fumigati</taxon>
    </lineage>
</organism>
<evidence type="ECO:0000256" key="1">
    <source>
        <dbReference type="SAM" id="MobiDB-lite"/>
    </source>
</evidence>
<feature type="compositionally biased region" description="Basic residues" evidence="1">
    <location>
        <begin position="653"/>
        <end position="667"/>
    </location>
</feature>
<protein>
    <submittedName>
        <fullName evidence="2">Uncharacterized protein</fullName>
    </submittedName>
</protein>
<feature type="compositionally biased region" description="Polar residues" evidence="1">
    <location>
        <begin position="901"/>
        <end position="913"/>
    </location>
</feature>
<evidence type="ECO:0000313" key="3">
    <source>
        <dbReference type="Proteomes" id="UP000662466"/>
    </source>
</evidence>
<feature type="compositionally biased region" description="Basic and acidic residues" evidence="1">
    <location>
        <begin position="576"/>
        <end position="587"/>
    </location>
</feature>
<feature type="region of interest" description="Disordered" evidence="1">
    <location>
        <begin position="569"/>
        <end position="605"/>
    </location>
</feature>
<feature type="compositionally biased region" description="Basic and acidic residues" evidence="1">
    <location>
        <begin position="784"/>
        <end position="794"/>
    </location>
</feature>
<feature type="compositionally biased region" description="Basic residues" evidence="1">
    <location>
        <begin position="1075"/>
        <end position="1086"/>
    </location>
</feature>
<proteinExistence type="predicted"/>
<evidence type="ECO:0000313" key="2">
    <source>
        <dbReference type="EMBL" id="KAF7164507.1"/>
    </source>
</evidence>
<comment type="caution">
    <text evidence="2">The sequence shown here is derived from an EMBL/GenBank/DDBJ whole genome shotgun (WGS) entry which is preliminary data.</text>
</comment>
<feature type="region of interest" description="Disordered" evidence="1">
    <location>
        <begin position="617"/>
        <end position="716"/>
    </location>
</feature>
<sequence>MQRALFTEEEIRLAAERRRKYIGTAKVSISQIQFDPPLPRDLDPKNLDRLREIFRKNRCRRLDVDNHVPAIVSQEDLAGALRKADVPQRALLTNDPHQLPQLRFAAGQLRVLHGRHRVQAGAEVLPPADRWWTVDLYLDDIGEELRTSLVEEYANQKKPTDGEIYRKIRQYEGEGNEAFRQRWFVRLSRSNQERLDQLDNRRNRRLRLAFDRLLPIPGLWPHGMRISMLHRLIATGCVEEILTYLGHIGDFWSSLVASDPDSMKRIDPDTVDALQLLAPGKSRIDTKMACGLVLGGQAFAEFSDEERRVIWNRLENFDGLVPSLYTFFEDFKYLESCAHCVKRLFSSLSESVWKTMSSIFVPYSGSEVEERLIQISESTFRREPATDAERLDMGYLQIWLYAMRHYLLMPPDPKSDDDLLAKSSRAKADKRAIYEMAELARRLGFQSPEIEAIIDGSPDREIARAALLQARKPNRFQYDKRQLDTLISRIVDCFSAAVPDQPEIVHELLADSTVKPRARCGMPRMRTHKQDSPLLFVDRLHAEVGVADTITTFFVRRCVYFAFFGKPAQPGPAEGENNRETPGDRDIPPLSPLFVGEDGPSAHDVTTMHADLPRELSQQERGQPQPLGARQDAEQQTLPSQQAPRGQRERNVAKRRRARKLQTRRRGLRQEGESNQEPMEVEWLSTEHSDLDMSDQETPEPPESSPVITRREPLDESITIDSAMAATAHLGSLERITSDQTSDKGAHGTLSLDSGVLQPTHGPANHEEADTNSQCTRISLGSEPPERASEERSIIDGPHQGAAQGQTRVDDPQPQSSESEQDSTSDVGPGRQQQVSDAYLDQLMRAQEEQERLEEELERERLEEELGLSDQEQPVPEVSPGFQERQDSLSSPPDNEPVQAPRSTDSRPTQDPTPISPREGQMEPQVESLAASSPRVAASNPDSQSPRAEDDRLTRPMRALPPPEQVAISFWTFEREQWRQTDCIQVDPSDPAPVERVAKKYAWKRYSLYDRNLQSLKPDQCYRAATVDGNNAIFLISEHEEERLATEGRLNKDRQLLKLVSRVLDRTGSEPGSPTKRHRSMAFKGT</sequence>
<name>A0A8H6Q203_9EURO</name>
<feature type="compositionally biased region" description="Low complexity" evidence="1">
    <location>
        <begin position="812"/>
        <end position="826"/>
    </location>
</feature>
<dbReference type="Proteomes" id="UP000662466">
    <property type="component" value="Unassembled WGS sequence"/>
</dbReference>
<gene>
    <name evidence="2" type="ORF">CNMCM6106_001025</name>
</gene>
<accession>A0A8H6Q203</accession>
<dbReference type="InterPro" id="IPR022198">
    <property type="entry name" value="DUF3723"/>
</dbReference>